<accession>A0A8S3VRX4</accession>
<dbReference type="Proteomes" id="UP000683360">
    <property type="component" value="Unassembled WGS sequence"/>
</dbReference>
<organism evidence="2 3">
    <name type="scientific">Mytilus edulis</name>
    <name type="common">Blue mussel</name>
    <dbReference type="NCBI Taxonomy" id="6550"/>
    <lineage>
        <taxon>Eukaryota</taxon>
        <taxon>Metazoa</taxon>
        <taxon>Spiralia</taxon>
        <taxon>Lophotrochozoa</taxon>
        <taxon>Mollusca</taxon>
        <taxon>Bivalvia</taxon>
        <taxon>Autobranchia</taxon>
        <taxon>Pteriomorphia</taxon>
        <taxon>Mytilida</taxon>
        <taxon>Mytiloidea</taxon>
        <taxon>Mytilidae</taxon>
        <taxon>Mytilinae</taxon>
        <taxon>Mytilus</taxon>
    </lineage>
</organism>
<evidence type="ECO:0000313" key="2">
    <source>
        <dbReference type="EMBL" id="CAG2257174.1"/>
    </source>
</evidence>
<dbReference type="OrthoDB" id="6096937at2759"/>
<dbReference type="AlphaFoldDB" id="A0A8S3VRX4"/>
<feature type="region of interest" description="Disordered" evidence="1">
    <location>
        <begin position="60"/>
        <end position="96"/>
    </location>
</feature>
<feature type="compositionally biased region" description="Basic and acidic residues" evidence="1">
    <location>
        <begin position="79"/>
        <end position="96"/>
    </location>
</feature>
<comment type="caution">
    <text evidence="2">The sequence shown here is derived from an EMBL/GenBank/DDBJ whole genome shotgun (WGS) entry which is preliminary data.</text>
</comment>
<name>A0A8S3VRX4_MYTED</name>
<sequence>MEQNTTFKNDFTEVRVLIIVDKKKLLRDKYCVDAKISYIADKLDTTRNAQKLLVNDKIQRFPNKQKGSTQTRPPHKHDRFGSKYKNQEISKQKKEVHFASAKSTKCNIQDRHMKRLDPKKKIIGGSSMKRLSYYDDAKISVVLDKINCTDITMGVEKTLDTNNNYNSSMYSCDGKRLNGSDNSNGIQSIHETGINQKTCDSDSQFPKHRVFSEFLKDGKKIAVMENMEEKCVKSEIKNKSCDRGNSPENQKTQHVFLTDDMLAKMKKLFKNVSITPKAQGKDEKQEFDIRKVKIEPTEDNYMIEAKSSSSEFTSLERIKQEPMTDIKCEPSDDYDTVDIKCEPSDDYDTVDIKCEPSDNYTVDIKCEPADSNDIVESVSKKTDICELRTAQASTTDQSVHPAYRLFKISPEVTRIEPVVNRRNILASNVNSKELAHKVQSATHVGDNSTKRMESMHQHATNCTDLQTTNRIESTNLYTDNRIEDTEFEIDCDNDYIVIDEWSSDET</sequence>
<dbReference type="EMBL" id="CAJPWZ010003321">
    <property type="protein sequence ID" value="CAG2257174.1"/>
    <property type="molecule type" value="Genomic_DNA"/>
</dbReference>
<evidence type="ECO:0000313" key="3">
    <source>
        <dbReference type="Proteomes" id="UP000683360"/>
    </source>
</evidence>
<gene>
    <name evidence="2" type="ORF">MEDL_68384</name>
</gene>
<keyword evidence="3" id="KW-1185">Reference proteome</keyword>
<protein>
    <submittedName>
        <fullName evidence="2">Uncharacterized protein</fullName>
    </submittedName>
</protein>
<proteinExistence type="predicted"/>
<evidence type="ECO:0000256" key="1">
    <source>
        <dbReference type="SAM" id="MobiDB-lite"/>
    </source>
</evidence>
<reference evidence="2" key="1">
    <citation type="submission" date="2021-03" db="EMBL/GenBank/DDBJ databases">
        <authorList>
            <person name="Bekaert M."/>
        </authorList>
    </citation>
    <scope>NUCLEOTIDE SEQUENCE</scope>
</reference>